<dbReference type="GO" id="GO:0000139">
    <property type="term" value="C:Golgi membrane"/>
    <property type="evidence" value="ECO:0007669"/>
    <property type="project" value="UniProtKB-SubCell"/>
</dbReference>
<evidence type="ECO:0000256" key="3">
    <source>
        <dbReference type="ARBA" id="ARBA00022676"/>
    </source>
</evidence>
<feature type="transmembrane region" description="Helical" evidence="23">
    <location>
        <begin position="12"/>
        <end position="31"/>
    </location>
</feature>
<evidence type="ECO:0000256" key="20">
    <source>
        <dbReference type="ARBA" id="ARBA00049876"/>
    </source>
</evidence>
<comment type="catalytic activity">
    <reaction evidence="18">
        <text>3-O-[N-acetyl-beta-D-glucosaminyl-(1-&gt;3)-N-acetyl-alpha-D-galactosaminyl]-L-seryl-[protein] + UDP-N-acetyl-alpha-D-glucosamine = 3-O-[N-acetyl-beta-D-glucosaminyl-(1-&gt;3)-[N-acetyl-beta-D-glucosaminyl-(1-&gt;6)]-N-acetyl-alpha-D-galactosaminyl]-L-seryl-[protein] + UDP + H(+)</text>
        <dbReference type="Rhea" id="RHEA:56188"/>
        <dbReference type="Rhea" id="RHEA-COMP:11691"/>
        <dbReference type="Rhea" id="RHEA-COMP:14412"/>
        <dbReference type="ChEBI" id="CHEBI:15378"/>
        <dbReference type="ChEBI" id="CHEBI:57705"/>
        <dbReference type="ChEBI" id="CHEBI:58223"/>
        <dbReference type="ChEBI" id="CHEBI:87079"/>
        <dbReference type="ChEBI" id="CHEBI:139581"/>
        <dbReference type="EC" id="2.4.1.148"/>
    </reaction>
</comment>
<evidence type="ECO:0000256" key="11">
    <source>
        <dbReference type="ARBA" id="ARBA00038150"/>
    </source>
</evidence>
<keyword evidence="25" id="KW-1185">Reference proteome</keyword>
<sequence length="465" mass="52811">MGIFYRNRTQRAFRNLSLILLSISVSLLLWTTSRHSISSHRSPLIALDLPPGYAADLPACSAIIRGDVEGLEKEQLSLLLKSKKKSQLLSEAFYQNVTQDCHRYITDRGFITVPVSQEENNFPIAFSMVVHEKIEMFERLLRAIYTPQNVYCVHVDQKTSDNFKSAVSSIVSCLPNVFLSSKMESVVYASWSRSAVSSIVSCLPNVFLSSKMESVVYASWSRVQADLNCMEDLLKSPVQWRYLLNTCGTDFPIKTNAEMVQALKLLNGKNSMESETTNDYKKGRWQFHHNVTDRVVRTEVKKSPPPISTPMFSGNAYFVVSRAFVHHVMESQEVQALLEWEKDTYSPDEHLWATLQRMPYVPGSIPPNSKYELSDINAIARLVKWSYLAGDVRSGAPYPPCSGDYRRAVCVYGAGDLQWLLKHHHLIANKFDPEVDDVAIRCLESYLRFKSTHKETLRNVESGCN</sequence>
<evidence type="ECO:0000256" key="10">
    <source>
        <dbReference type="ARBA" id="ARBA00023180"/>
    </source>
</evidence>
<dbReference type="PANTHER" id="PTHR19297">
    <property type="entry name" value="GLYCOSYLTRANSFERASE 14 FAMILY MEMBER"/>
    <property type="match status" value="1"/>
</dbReference>
<dbReference type="GeneTree" id="ENSGT00940000159331"/>
<comment type="catalytic activity">
    <reaction evidence="19">
        <text>a 3-O-[beta-D-galactosyl-(1-&gt;3)-N-acetyl-alpha-D-galactosaminyl]-L-threonyl-[protein] + UDP-N-acetyl-alpha-D-glucosamine = a 3-O-{beta-D-galactosyl-(1-&gt;3)-[N-acetyl-beta-D-glucosaminyl-(1-&gt;6)]-N-acetyl-alpha-D-galactosaminyl}-L-threonyl-[protein] + UDP + H(+)</text>
        <dbReference type="Rhea" id="RHEA:56216"/>
        <dbReference type="Rhea" id="RHEA-COMP:13923"/>
        <dbReference type="Rhea" id="RHEA-COMP:14420"/>
        <dbReference type="ChEBI" id="CHEBI:15378"/>
        <dbReference type="ChEBI" id="CHEBI:57705"/>
        <dbReference type="ChEBI" id="CHEBI:58223"/>
        <dbReference type="ChEBI" id="CHEBI:137950"/>
        <dbReference type="ChEBI" id="CHEBI:139607"/>
        <dbReference type="EC" id="2.4.1.102"/>
    </reaction>
</comment>
<evidence type="ECO:0000256" key="6">
    <source>
        <dbReference type="ARBA" id="ARBA00022968"/>
    </source>
</evidence>
<evidence type="ECO:0000256" key="4">
    <source>
        <dbReference type="ARBA" id="ARBA00022679"/>
    </source>
</evidence>
<comment type="catalytic activity">
    <reaction evidence="17">
        <text>a beta-D-Gal-(1-&gt;4)-beta-D-GlcNAc-(1-&gt;3)-beta-D-Gal-(1-&gt;4)-beta-D-GlcNAc derivative + UDP-N-acetyl-alpha-D-glucosamine = a beta-D-Gal-(1-&gt;4)-beta-D-GlcNAc-(1-&gt;3)-[beta-D-GlcNAc-(1-&gt;6)]-beta-D-Gal-(1-&gt;4)-N-acetyl-beta-D-GlcNAc derivative + UDP + H(+)</text>
        <dbReference type="Rhea" id="RHEA:54820"/>
        <dbReference type="ChEBI" id="CHEBI:15378"/>
        <dbReference type="ChEBI" id="CHEBI:57705"/>
        <dbReference type="ChEBI" id="CHEBI:58223"/>
        <dbReference type="ChEBI" id="CHEBI:138371"/>
        <dbReference type="ChEBI" id="CHEBI:138372"/>
        <dbReference type="EC" id="2.4.1.150"/>
    </reaction>
</comment>
<dbReference type="GO" id="GO:0003829">
    <property type="term" value="F:beta-1,3-galactosyl-O-glycosyl-glycoprotein beta-1,6-N-acetylglucosaminyltransferase activity"/>
    <property type="evidence" value="ECO:0007669"/>
    <property type="project" value="UniProtKB-EC"/>
</dbReference>
<evidence type="ECO:0000256" key="22">
    <source>
        <dbReference type="ARBA" id="ARBA00055416"/>
    </source>
</evidence>
<comment type="catalytic activity">
    <reaction evidence="21">
        <text>a 3-O-[beta-D-galactosyl-(1-&gt;3)-N-acetyl-alpha-D-galactosaminyl]-L-seryl-[protein] + UDP-N-acetyl-alpha-D-glucosamine = 3-O-{beta-D-galactosyl-(1-&gt;3)-[N-acetyl-beta-D-glucosaminyl-(1-&gt;6)]-N-acetyl-alpha-D-galactosaminyl}-L-seryl-[protein] + UDP + H(+)</text>
        <dbReference type="Rhea" id="RHEA:56212"/>
        <dbReference type="Rhea" id="RHEA-COMP:13922"/>
        <dbReference type="Rhea" id="RHEA-COMP:14419"/>
        <dbReference type="ChEBI" id="CHEBI:15378"/>
        <dbReference type="ChEBI" id="CHEBI:57705"/>
        <dbReference type="ChEBI" id="CHEBI:58223"/>
        <dbReference type="ChEBI" id="CHEBI:137949"/>
        <dbReference type="ChEBI" id="CHEBI:139605"/>
        <dbReference type="EC" id="2.4.1.102"/>
    </reaction>
</comment>
<evidence type="ECO:0000256" key="12">
    <source>
        <dbReference type="ARBA" id="ARBA00038907"/>
    </source>
</evidence>
<evidence type="ECO:0000256" key="2">
    <source>
        <dbReference type="ARBA" id="ARBA00004922"/>
    </source>
</evidence>
<dbReference type="EC" id="2.4.1.148" evidence="13"/>
<evidence type="ECO:0000256" key="9">
    <source>
        <dbReference type="ARBA" id="ARBA00023157"/>
    </source>
</evidence>
<comment type="function">
    <text evidence="22">Glycosyltransferase that can synthesize all known mucin beta 6 N-acetylglucosaminides. Mediates core 2 and core 4 O-glycan branching, 2 important steps in mucin-type biosynthesis. Also has I-branching enzyme activity by converting linear into branched poly-N-acetyllactosaminoglycans, leading to introduce the blood group I antigen during embryonic development.</text>
</comment>
<comment type="pathway">
    <text evidence="2">Protein modification; protein glycosylation.</text>
</comment>
<dbReference type="GO" id="GO:0008109">
    <property type="term" value="F:N-acetyllactosaminide beta-1,6-N-acetylglucosaminyltransferase activity"/>
    <property type="evidence" value="ECO:0007669"/>
    <property type="project" value="UniProtKB-EC"/>
</dbReference>
<proteinExistence type="inferred from homology"/>
<evidence type="ECO:0000256" key="7">
    <source>
        <dbReference type="ARBA" id="ARBA00022989"/>
    </source>
</evidence>
<keyword evidence="5 23" id="KW-0812">Transmembrane</keyword>
<dbReference type="PANTHER" id="PTHR19297:SF81">
    <property type="entry name" value="BETA-1,3-GALACTOSYL-O-GLYCOSYL-GLYCOPROTEIN BETA-1,6-N-ACETYLGLUCOSAMINYLTRANSFERASE 3"/>
    <property type="match status" value="1"/>
</dbReference>
<evidence type="ECO:0000256" key="8">
    <source>
        <dbReference type="ARBA" id="ARBA00023136"/>
    </source>
</evidence>
<evidence type="ECO:0000256" key="17">
    <source>
        <dbReference type="ARBA" id="ARBA00047621"/>
    </source>
</evidence>
<dbReference type="Pfam" id="PF02485">
    <property type="entry name" value="Branch"/>
    <property type="match status" value="1"/>
</dbReference>
<evidence type="ECO:0000256" key="1">
    <source>
        <dbReference type="ARBA" id="ARBA00004323"/>
    </source>
</evidence>
<evidence type="ECO:0000256" key="15">
    <source>
        <dbReference type="ARBA" id="ARBA00039292"/>
    </source>
</evidence>
<dbReference type="EC" id="2.4.1.150" evidence="12"/>
<reference evidence="24 25" key="1">
    <citation type="submission" date="2020-02" db="EMBL/GenBank/DDBJ databases">
        <title>Esox lucius (northern pike) genome, fEsoLuc1, primary haplotype.</title>
        <authorList>
            <person name="Myers G."/>
            <person name="Karagic N."/>
            <person name="Meyer A."/>
            <person name="Pippel M."/>
            <person name="Reichard M."/>
            <person name="Winkler S."/>
            <person name="Tracey A."/>
            <person name="Sims Y."/>
            <person name="Howe K."/>
            <person name="Rhie A."/>
            <person name="Formenti G."/>
            <person name="Durbin R."/>
            <person name="Fedrigo O."/>
            <person name="Jarvis E.D."/>
        </authorList>
    </citation>
    <scope>NUCLEOTIDE SEQUENCE [LARGE SCALE GENOMIC DNA]</scope>
</reference>
<keyword evidence="3" id="KW-0328">Glycosyltransferase</keyword>
<reference evidence="24" key="3">
    <citation type="submission" date="2025-09" db="UniProtKB">
        <authorList>
            <consortium name="Ensembl"/>
        </authorList>
    </citation>
    <scope>IDENTIFICATION</scope>
</reference>
<reference evidence="24" key="2">
    <citation type="submission" date="2025-08" db="UniProtKB">
        <authorList>
            <consortium name="Ensembl"/>
        </authorList>
    </citation>
    <scope>IDENTIFICATION</scope>
</reference>
<evidence type="ECO:0000256" key="21">
    <source>
        <dbReference type="ARBA" id="ARBA00049911"/>
    </source>
</evidence>
<accession>A0AAY5JVM7</accession>
<keyword evidence="7 23" id="KW-1133">Transmembrane helix</keyword>
<keyword evidence="4" id="KW-0808">Transferase</keyword>
<evidence type="ECO:0000256" key="19">
    <source>
        <dbReference type="ARBA" id="ARBA00049870"/>
    </source>
</evidence>
<dbReference type="Ensembl" id="ENSELUT00000102546.1">
    <property type="protein sequence ID" value="ENSELUP00000080278.1"/>
    <property type="gene ID" value="ENSELUG00000041867.1"/>
</dbReference>
<comment type="subcellular location">
    <subcellularLocation>
        <location evidence="1">Golgi apparatus membrane</location>
        <topology evidence="1">Single-pass type II membrane protein</topology>
    </subcellularLocation>
</comment>
<keyword evidence="9" id="KW-1015">Disulfide bond</keyword>
<comment type="similarity">
    <text evidence="11">Belongs to the glycosyltransferase 14 family.</text>
</comment>
<dbReference type="EC" id="2.4.1.102" evidence="14"/>
<evidence type="ECO:0000256" key="14">
    <source>
        <dbReference type="ARBA" id="ARBA00038948"/>
    </source>
</evidence>
<name>A0AAY5JVM7_ESOLU</name>
<comment type="catalytic activity">
    <reaction evidence="20">
        <text>a 3-O-[N-acetyl-beta-D-glucosaminyl-(1-&gt;3)-N-acetyl-alpha-D-galactosaminyl]-L-threonyl-[protein] + UDP-N-acetyl-alpha-D-glucosamine = 3-O-[N-acetyl-beta-D-glucosaminyl-(1-&gt;3)-[N-acetyl-beta-D-glucosaminyl-(1-&gt;6)]-N-acetyl-alpha-D-galactosaminyl]-L-threonyl-[protein] + UDP + H(+)</text>
        <dbReference type="Rhea" id="RHEA:56192"/>
        <dbReference type="Rhea" id="RHEA-COMP:11692"/>
        <dbReference type="Rhea" id="RHEA-COMP:14413"/>
        <dbReference type="ChEBI" id="CHEBI:15378"/>
        <dbReference type="ChEBI" id="CHEBI:57705"/>
        <dbReference type="ChEBI" id="CHEBI:58223"/>
        <dbReference type="ChEBI" id="CHEBI:87080"/>
        <dbReference type="ChEBI" id="CHEBI:139580"/>
        <dbReference type="EC" id="2.4.1.148"/>
    </reaction>
</comment>
<dbReference type="GO" id="GO:0047225">
    <property type="term" value="F:acetylgalactosaminyl-O-glycosyl-glycoprotein beta-1,6-N-acetylglucosaminyltransferase activity"/>
    <property type="evidence" value="ECO:0007669"/>
    <property type="project" value="UniProtKB-EC"/>
</dbReference>
<protein>
    <recommendedName>
        <fullName evidence="15">Beta-1,3-galactosyl-O-glycosyl-glycoprotein beta-1,6-N-acetylglucosaminyltransferase 3</fullName>
        <ecNumber evidence="14">2.4.1.102</ecNumber>
        <ecNumber evidence="13">2.4.1.148</ecNumber>
        <ecNumber evidence="12">2.4.1.150</ecNumber>
    </recommendedName>
    <alternativeName>
        <fullName evidence="16">C2GnT-mucin type</fullName>
    </alternativeName>
</protein>
<evidence type="ECO:0000256" key="23">
    <source>
        <dbReference type="SAM" id="Phobius"/>
    </source>
</evidence>
<dbReference type="Proteomes" id="UP000265140">
    <property type="component" value="Chromosome 19"/>
</dbReference>
<evidence type="ECO:0000256" key="16">
    <source>
        <dbReference type="ARBA" id="ARBA00041719"/>
    </source>
</evidence>
<keyword evidence="6" id="KW-0735">Signal-anchor</keyword>
<evidence type="ECO:0000256" key="13">
    <source>
        <dbReference type="ARBA" id="ARBA00038912"/>
    </source>
</evidence>
<evidence type="ECO:0000256" key="18">
    <source>
        <dbReference type="ARBA" id="ARBA00048927"/>
    </source>
</evidence>
<keyword evidence="8 23" id="KW-0472">Membrane</keyword>
<organism evidence="24 25">
    <name type="scientific">Esox lucius</name>
    <name type="common">Northern pike</name>
    <dbReference type="NCBI Taxonomy" id="8010"/>
    <lineage>
        <taxon>Eukaryota</taxon>
        <taxon>Metazoa</taxon>
        <taxon>Chordata</taxon>
        <taxon>Craniata</taxon>
        <taxon>Vertebrata</taxon>
        <taxon>Euteleostomi</taxon>
        <taxon>Actinopterygii</taxon>
        <taxon>Neopterygii</taxon>
        <taxon>Teleostei</taxon>
        <taxon>Protacanthopterygii</taxon>
        <taxon>Esociformes</taxon>
        <taxon>Esocidae</taxon>
        <taxon>Esox</taxon>
    </lineage>
</organism>
<dbReference type="InterPro" id="IPR003406">
    <property type="entry name" value="Glyco_trans_14"/>
</dbReference>
<keyword evidence="10" id="KW-0325">Glycoprotein</keyword>
<evidence type="ECO:0000313" key="24">
    <source>
        <dbReference type="Ensembl" id="ENSELUP00000080278.1"/>
    </source>
</evidence>
<dbReference type="AlphaFoldDB" id="A0AAY5JVM7"/>
<evidence type="ECO:0000256" key="5">
    <source>
        <dbReference type="ARBA" id="ARBA00022692"/>
    </source>
</evidence>
<evidence type="ECO:0000313" key="25">
    <source>
        <dbReference type="Proteomes" id="UP000265140"/>
    </source>
</evidence>